<keyword evidence="2 5" id="KW-0812">Transmembrane</keyword>
<evidence type="ECO:0000256" key="6">
    <source>
        <dbReference type="SAM" id="Phobius"/>
    </source>
</evidence>
<dbReference type="KEGG" id="mco:MCJ_007320"/>
<accession>C5J7F1</accession>
<feature type="domain" description="Membrane insertase YidC/Oxa/ALB C-terminal" evidence="7">
    <location>
        <begin position="381"/>
        <end position="582"/>
    </location>
</feature>
<feature type="transmembrane region" description="Helical" evidence="6">
    <location>
        <begin position="375"/>
        <end position="398"/>
    </location>
</feature>
<gene>
    <name evidence="8" type="primary">oxaA</name>
    <name evidence="8" type="ordered locus">MCJ_007320</name>
</gene>
<evidence type="ECO:0000256" key="3">
    <source>
        <dbReference type="ARBA" id="ARBA00022989"/>
    </source>
</evidence>
<proteinExistence type="inferred from homology"/>
<keyword evidence="3 6" id="KW-1133">Transmembrane helix</keyword>
<evidence type="ECO:0000259" key="7">
    <source>
        <dbReference type="Pfam" id="PF02096"/>
    </source>
</evidence>
<feature type="transmembrane region" description="Helical" evidence="6">
    <location>
        <begin position="545"/>
        <end position="562"/>
    </location>
</feature>
<keyword evidence="4 6" id="KW-0472">Membrane</keyword>
<dbReference type="GO" id="GO:0032977">
    <property type="term" value="F:membrane insertase activity"/>
    <property type="evidence" value="ECO:0007669"/>
    <property type="project" value="InterPro"/>
</dbReference>
<dbReference type="Proteomes" id="UP000001491">
    <property type="component" value="Chromosome"/>
</dbReference>
<organism evidence="8 9">
    <name type="scientific">Mesomycoplasma conjunctivae (strain ATCC 25834 / NCTC 10147 / HRC/581)</name>
    <name type="common">Mycoplasma conjunctivae</name>
    <dbReference type="NCBI Taxonomy" id="572263"/>
    <lineage>
        <taxon>Bacteria</taxon>
        <taxon>Bacillati</taxon>
        <taxon>Mycoplasmatota</taxon>
        <taxon>Mycoplasmoidales</taxon>
        <taxon>Metamycoplasmataceae</taxon>
        <taxon>Mesomycoplasma</taxon>
    </lineage>
</organism>
<dbReference type="NCBIfam" id="NF002568">
    <property type="entry name" value="PRK02201.1-3"/>
    <property type="match status" value="1"/>
</dbReference>
<dbReference type="Pfam" id="PF02096">
    <property type="entry name" value="60KD_IMP"/>
    <property type="match status" value="1"/>
</dbReference>
<comment type="subcellular location">
    <subcellularLocation>
        <location evidence="1 5">Membrane</location>
        <topology evidence="1 5">Multi-pass membrane protein</topology>
    </subcellularLocation>
</comment>
<dbReference type="GO" id="GO:0005886">
    <property type="term" value="C:plasma membrane"/>
    <property type="evidence" value="ECO:0007669"/>
    <property type="project" value="TreeGrafter"/>
</dbReference>
<dbReference type="NCBIfam" id="TIGR03592">
    <property type="entry name" value="yidC_oxa1_cterm"/>
    <property type="match status" value="1"/>
</dbReference>
<evidence type="ECO:0000256" key="1">
    <source>
        <dbReference type="ARBA" id="ARBA00004141"/>
    </source>
</evidence>
<reference evidence="9" key="1">
    <citation type="journal article" date="2009" name="BMC Bioinformatics">
        <title>The Mycoplasma conjunctivae genome sequencing, annotation and analysis.</title>
        <authorList>
            <person name="Calderon-Copete S.P."/>
            <person name="Wigger G."/>
            <person name="Wunderlin C."/>
            <person name="Schmidheini T."/>
            <person name="Frey J."/>
            <person name="Quail M.A."/>
            <person name="Falquet L."/>
        </authorList>
    </citation>
    <scope>NUCLEOTIDE SEQUENCE [LARGE SCALE GENOMIC DNA]</scope>
    <source>
        <strain evidence="9">ATCC 25834 / NCTC 10147 / HRC/581</strain>
    </source>
</reference>
<dbReference type="AlphaFoldDB" id="C5J7F1"/>
<protein>
    <submittedName>
        <fullName evidence="8">Membrane protein oxaA</fullName>
    </submittedName>
</protein>
<feature type="transmembrane region" description="Helical" evidence="6">
    <location>
        <begin position="501"/>
        <end position="524"/>
    </location>
</feature>
<dbReference type="EMBL" id="FM864216">
    <property type="protein sequence ID" value="CAT05414.1"/>
    <property type="molecule type" value="Genomic_DNA"/>
</dbReference>
<dbReference type="InterPro" id="IPR028055">
    <property type="entry name" value="YidC/Oxa/ALB_C"/>
</dbReference>
<evidence type="ECO:0000256" key="5">
    <source>
        <dbReference type="RuleBase" id="RU003945"/>
    </source>
</evidence>
<dbReference type="GO" id="GO:0051205">
    <property type="term" value="P:protein insertion into membrane"/>
    <property type="evidence" value="ECO:0007669"/>
    <property type="project" value="TreeGrafter"/>
</dbReference>
<feature type="transmembrane region" description="Helical" evidence="6">
    <location>
        <begin position="38"/>
        <end position="57"/>
    </location>
</feature>
<evidence type="ECO:0000313" key="8">
    <source>
        <dbReference type="EMBL" id="CAT05414.1"/>
    </source>
</evidence>
<dbReference type="PANTHER" id="PTHR12428:SF65">
    <property type="entry name" value="CYTOCHROME C OXIDASE ASSEMBLY PROTEIN COX18, MITOCHONDRIAL"/>
    <property type="match status" value="1"/>
</dbReference>
<evidence type="ECO:0000313" key="9">
    <source>
        <dbReference type="Proteomes" id="UP000001491"/>
    </source>
</evidence>
<dbReference type="eggNOG" id="COG0706">
    <property type="taxonomic scope" value="Bacteria"/>
</dbReference>
<evidence type="ECO:0000256" key="2">
    <source>
        <dbReference type="ARBA" id="ARBA00022692"/>
    </source>
</evidence>
<sequence length="607" mass="70520">MSNKHPRPKAYEFFNPKPNKDKKKINFTWKGFWKVIKIFLYTMIFSFTLTGCIQSFVVKSSSNVGEGTEFYQNDKTVIPNYTIFKKDETNPNALVRTTTKGNNFLVSADNNKIDGQTILESLKKQSENNGSKSTYFGDFSSLIIFENEKGFEYLRGDKNNEFLFFTSADKQYIQKNNWTPIFIPSPKFLVLIKDEKFVREGLFYTQTELTSDNKNVLQVRNIDKFFYKLDNKLPPVYRPYSTFARDVFQSIYNKILTLDQFKDGKLEALINKFEAVKGVDFDANDFKTLTSYANTIKQLLPTTNFTKFDIANNTYTYNLDEHAKPQTIAYQNKDASRPIVTWGDSWKLGPFYSIFVYPLSKIILSISESQSLSQWNGWITVLAIVAVVVLTKTLSFIFRFKTIFGQSKQLELQAKKAKIDAKYEAYQKNKVMQQRQRQEIAELYKKNNFSPFAPFSQVLVTTPIFIAVWRVLQGIPSLKVTFFLGLELSATSYQQLFAGQWIYLPILILVVVTQALQQLVPKWLNKKKTNRIINASESEAMKKQLKTQRIITIVFIFFGVVFQASLQIYWIIGGIWEVAQSLGIFYLQKSKFYRDKMQPFLRKKKII</sequence>
<name>C5J7F1_MESCH</name>
<feature type="transmembrane region" description="Helical" evidence="6">
    <location>
        <begin position="452"/>
        <end position="472"/>
    </location>
</feature>
<comment type="similarity">
    <text evidence="5">Belongs to the OXA1/ALB3/YidC family.</text>
</comment>
<evidence type="ECO:0000256" key="4">
    <source>
        <dbReference type="ARBA" id="ARBA00023136"/>
    </source>
</evidence>
<dbReference type="HOGENOM" id="CLU_031187_0_0_14"/>
<dbReference type="PANTHER" id="PTHR12428">
    <property type="entry name" value="OXA1"/>
    <property type="match status" value="1"/>
</dbReference>
<keyword evidence="9" id="KW-1185">Reference proteome</keyword>
<dbReference type="InterPro" id="IPR001708">
    <property type="entry name" value="YidC/ALB3/OXA1/COX18"/>
</dbReference>